<evidence type="ECO:0000256" key="2">
    <source>
        <dbReference type="SAM" id="MobiDB-lite"/>
    </source>
</evidence>
<dbReference type="Pfam" id="PF15353">
    <property type="entry name" value="HECA_N"/>
    <property type="match status" value="1"/>
</dbReference>
<reference evidence="5" key="1">
    <citation type="journal article" date="2008" name="Nature">
        <title>The amphioxus genome and the evolution of the chordate karyotype.</title>
        <authorList>
            <consortium name="US DOE Joint Genome Institute (JGI-PGF)"/>
            <person name="Putnam N.H."/>
            <person name="Butts T."/>
            <person name="Ferrier D.E.K."/>
            <person name="Furlong R.F."/>
            <person name="Hellsten U."/>
            <person name="Kawashima T."/>
            <person name="Robinson-Rechavi M."/>
            <person name="Shoguchi E."/>
            <person name="Terry A."/>
            <person name="Yu J.-K."/>
            <person name="Benito-Gutierrez E.L."/>
            <person name="Dubchak I."/>
            <person name="Garcia-Fernandez J."/>
            <person name="Gibson-Brown J.J."/>
            <person name="Grigoriev I.V."/>
            <person name="Horton A.C."/>
            <person name="de Jong P.J."/>
            <person name="Jurka J."/>
            <person name="Kapitonov V.V."/>
            <person name="Kohara Y."/>
            <person name="Kuroki Y."/>
            <person name="Lindquist E."/>
            <person name="Lucas S."/>
            <person name="Osoegawa K."/>
            <person name="Pennacchio L.A."/>
            <person name="Salamov A.A."/>
            <person name="Satou Y."/>
            <person name="Sauka-Spengler T."/>
            <person name="Schmutz J."/>
            <person name="Shin-I T."/>
            <person name="Toyoda A."/>
            <person name="Bronner-Fraser M."/>
            <person name="Fujiyama A."/>
            <person name="Holland L.Z."/>
            <person name="Holland P.W.H."/>
            <person name="Satoh N."/>
            <person name="Rokhsar D.S."/>
        </authorList>
    </citation>
    <scope>NUCLEOTIDE SEQUENCE [LARGE SCALE GENOMIC DNA]</scope>
    <source>
        <strain evidence="5">S238N-H82</strain>
        <tissue evidence="5">Testes</tissue>
    </source>
</reference>
<dbReference type="InterPro" id="IPR054537">
    <property type="entry name" value="HECA_N"/>
</dbReference>
<feature type="compositionally biased region" description="Low complexity" evidence="2">
    <location>
        <begin position="93"/>
        <end position="106"/>
    </location>
</feature>
<feature type="compositionally biased region" description="Low complexity" evidence="2">
    <location>
        <begin position="924"/>
        <end position="940"/>
    </location>
</feature>
<dbReference type="AlphaFoldDB" id="C3XQ75"/>
<dbReference type="InParanoid" id="C3XQ75"/>
<name>C3XQ75_BRAFL</name>
<organism evidence="5">
    <name type="scientific">Branchiostoma floridae</name>
    <name type="common">Florida lancelet</name>
    <name type="synonym">Amphioxus</name>
    <dbReference type="NCBI Taxonomy" id="7739"/>
    <lineage>
        <taxon>Eukaryota</taxon>
        <taxon>Metazoa</taxon>
        <taxon>Chordata</taxon>
        <taxon>Cephalochordata</taxon>
        <taxon>Leptocardii</taxon>
        <taxon>Amphioxiformes</taxon>
        <taxon>Branchiostomatidae</taxon>
        <taxon>Branchiostoma</taxon>
    </lineage>
</organism>
<dbReference type="STRING" id="7739.C3XQ75"/>
<feature type="transmembrane region" description="Helical" evidence="3">
    <location>
        <begin position="829"/>
        <end position="853"/>
    </location>
</feature>
<dbReference type="EMBL" id="GG666451">
    <property type="protein sequence ID" value="EEN70096.1"/>
    <property type="molecule type" value="Genomic_DNA"/>
</dbReference>
<dbReference type="PANTHER" id="PTHR46769">
    <property type="entry name" value="POLYCYSTIC KIDNEY AND HEPATIC DISEASE 1 (AUTOSOMAL RECESSIVE)-LIKE 1"/>
    <property type="match status" value="1"/>
</dbReference>
<keyword evidence="3" id="KW-0472">Membrane</keyword>
<dbReference type="eggNOG" id="KOG3816">
    <property type="taxonomic scope" value="Eukaryota"/>
</dbReference>
<proteinExistence type="predicted"/>
<dbReference type="PANTHER" id="PTHR46769:SF2">
    <property type="entry name" value="FIBROCYSTIN-L ISOFORM 2 PRECURSOR-RELATED"/>
    <property type="match status" value="1"/>
</dbReference>
<evidence type="ECO:0000256" key="3">
    <source>
        <dbReference type="SAM" id="Phobius"/>
    </source>
</evidence>
<sequence>MQISPHVAALIPQAKRRRTAVMTLIVSHQSFERPVSAPGTLTSSKLPTPPPMVVYHRSLEGICAGGRMPKGGGKVRKRQDSASSGAGDGGNNGESASNQSAKNSSSTNGDVREGSPEKGCCHPVNCSCDDPLDLSKNAVKVICSNEGCPESSYMHDRCFDKWEDSVLDHLSCAPRIVTGRFLRWPKEKRRESLWTIRGYDLVKKAHVESHEWCGGYSCNKRISTFWGIVATEKDYLIHFSGVSPQNLRLQLLNTAPDRSMVIGIYYSKPERLDVYVDGSFIEPKNFDPSTGGIIPGNHKPTLSDAAGANFMDIEWQTLYFTLKGSNSVTIKQTEIIVLTFGMPPVTVEDFFSSDQLVNNLCLFLNIPADKVRVVDVVREDGSRRRRDVGSMTVEIQIGDPPTPFLNGTADNSLSHDDLLRLAARLVNAVQTGELDSVFGTNVTSVSVVDPVPPVASQEWRDLTVNQTRADDYVPPDSIIVQTQPVPLHEMAVFTVQPKIQAFDAEGNHMQHLGHSSAPWEITASLQPGDDTDPRATLGGTLSVPYVNGWANFTDLTVSHSGEGYKIRFTVTQNAANLLQVQTQPFTVTRVPVRAAIFSKPDTAIVNEPFNLQLELRDAVTGQAITDISWKGQSWFATVSLMEPVPGLYKGSLRGNTSTTFDVLNGHATFRDITLTGASRYHLQFHVTTNPPMEEYDFIYIPDPIDIFPPGFQMPLGVTKDVQITFDADFYQTVGDHELYFETFMMNVLNANFSTVYFSAANAYAGSVVVDLTMTGPEDEVEAALLRLWYQVQQPLKVTFNDNTMETIDIMYVDGQRYYGTETVSSGPDVALIAAVSAVALLLLVVIILVVVWLKKKKTNKNKAWENSSRSSSSSLLRPSSVAGLSNVNVEMGSHEMKDLEASLGKTNAAFTMQETKFDKTDIQSRPVSRSSVSPRSVSPPGYVCGEENDIPEPRNVTVKLLDKMHRLGEIEKTWLDMKKPLKQVREDLVAAFPDQLEWGDFVFLTPGLTHVPTEAENKKRLKDIVELGEDIVTIHMV</sequence>
<keyword evidence="1" id="KW-0732">Signal</keyword>
<gene>
    <name evidence="5" type="ORF">BRAFLDRAFT_118430</name>
</gene>
<protein>
    <recommendedName>
        <fullName evidence="4">Headcase N-terminal domain-containing protein</fullName>
    </recommendedName>
</protein>
<keyword evidence="3" id="KW-1133">Transmembrane helix</keyword>
<evidence type="ECO:0000313" key="5">
    <source>
        <dbReference type="EMBL" id="EEN70096.1"/>
    </source>
</evidence>
<keyword evidence="3" id="KW-0812">Transmembrane</keyword>
<feature type="domain" description="Headcase N-terminal" evidence="4">
    <location>
        <begin position="120"/>
        <end position="205"/>
    </location>
</feature>
<dbReference type="InterPro" id="IPR052387">
    <property type="entry name" value="Fibrocystin"/>
</dbReference>
<feature type="region of interest" description="Disordered" evidence="2">
    <location>
        <begin position="921"/>
        <end position="949"/>
    </location>
</feature>
<feature type="region of interest" description="Disordered" evidence="2">
    <location>
        <begin position="65"/>
        <end position="114"/>
    </location>
</feature>
<accession>C3XQ75</accession>
<evidence type="ECO:0000256" key="1">
    <source>
        <dbReference type="ARBA" id="ARBA00022729"/>
    </source>
</evidence>
<evidence type="ECO:0000259" key="4">
    <source>
        <dbReference type="Pfam" id="PF15353"/>
    </source>
</evidence>